<dbReference type="InterPro" id="IPR011650">
    <property type="entry name" value="Peptidase_M20_dimer"/>
</dbReference>
<dbReference type="InterPro" id="IPR002933">
    <property type="entry name" value="Peptidase_M20"/>
</dbReference>
<dbReference type="InterPro" id="IPR036264">
    <property type="entry name" value="Bact_exopeptidase_dim_dom"/>
</dbReference>
<dbReference type="PANTHER" id="PTHR30575">
    <property type="entry name" value="PEPTIDASE M20"/>
    <property type="match status" value="1"/>
</dbReference>
<dbReference type="Proteomes" id="UP000298482">
    <property type="component" value="Unassembled WGS sequence"/>
</dbReference>
<protein>
    <recommendedName>
        <fullName evidence="1">Peptidase M20 domain-containing protein 2</fullName>
    </recommendedName>
</protein>
<comment type="caution">
    <text evidence="3">The sequence shown here is derived from an EMBL/GenBank/DDBJ whole genome shotgun (WGS) entry which is preliminary data.</text>
</comment>
<feature type="domain" description="Peptidase M20 dimerisation" evidence="2">
    <location>
        <begin position="174"/>
        <end position="264"/>
    </location>
</feature>
<dbReference type="InterPro" id="IPR017144">
    <property type="entry name" value="Xaa-Arg_dipeptidase"/>
</dbReference>
<keyword evidence="4" id="KW-1185">Reference proteome</keyword>
<dbReference type="RefSeq" id="WP_103329852.1">
    <property type="nucleotide sequence ID" value="NZ_PPRD01000098.1"/>
</dbReference>
<sequence length="394" mass="42921">MSNKQEILDYIENKKYDYVEISHRIHERPELGNEEIFASRTLIDKLKENGFDIETDIAGHATGFIATYDSEKEGPTIGYLAEYDALPGLGHACGHNIIGTSSVLAGSALKQVVDHVGGKVVVLGCPAEEGGENGSAKASYVKAGVIDDIDIALMIHPGNETYPTINTLAVDVLDIKFYGKSAHASENADEALNALDAMISYFNGVAQLRQHIKKGQRVHGVILDGGKAANIIPDFTHARFYTRARTRKELDVLTEKVNQIARGAAIQTGCDYEFGPIQNGVNEFIKTPKLDQLFEKYANEVGEEVSHDDFGFGSTDTGNVSHIVPTIHPHVKIGSRNLVGHTHRFREAAASVHGDQALIRGAKIIALMGLELIENKGLLDDIVQQHSHIKGQIK</sequence>
<organism evidence="3 4">
    <name type="scientific">Staphylococcus croceilyticus</name>
    <dbReference type="NCBI Taxonomy" id="319942"/>
    <lineage>
        <taxon>Bacteria</taxon>
        <taxon>Bacillati</taxon>
        <taxon>Bacillota</taxon>
        <taxon>Bacilli</taxon>
        <taxon>Bacillales</taxon>
        <taxon>Staphylococcaceae</taxon>
        <taxon>Staphylococcus</taxon>
    </lineage>
</organism>
<dbReference type="PANTHER" id="PTHR30575:SF0">
    <property type="entry name" value="XAA-ARG DIPEPTIDASE"/>
    <property type="match status" value="1"/>
</dbReference>
<name>A0ABY2KE05_9STAP</name>
<dbReference type="SUPFAM" id="SSF53187">
    <property type="entry name" value="Zn-dependent exopeptidases"/>
    <property type="match status" value="1"/>
</dbReference>
<accession>A0ABY2KE05</accession>
<reference evidence="3 4" key="1">
    <citation type="submission" date="2019-04" db="EMBL/GenBank/DDBJ databases">
        <title>Genomic characterization of Staphylococcus petrasii strains.</title>
        <authorList>
            <person name="Vrbovska V."/>
            <person name="Kovarovic V."/>
            <person name="Maslanova I."/>
            <person name="Indrakova A."/>
            <person name="Petras P."/>
            <person name="Sedo O."/>
            <person name="Svec P."/>
            <person name="Fisarova L."/>
            <person name="Sedlacek I."/>
            <person name="Doskar J."/>
            <person name="Pantucek R."/>
        </authorList>
    </citation>
    <scope>NUCLEOTIDE SEQUENCE [LARGE SCALE GENOMIC DNA]</scope>
    <source>
        <strain evidence="3 4">CCM 8421</strain>
    </source>
</reference>
<evidence type="ECO:0000256" key="1">
    <source>
        <dbReference type="PIRNR" id="PIRNR037226"/>
    </source>
</evidence>
<evidence type="ECO:0000313" key="3">
    <source>
        <dbReference type="EMBL" id="TGA74321.1"/>
    </source>
</evidence>
<dbReference type="NCBIfam" id="TIGR01891">
    <property type="entry name" value="amidohydrolases"/>
    <property type="match status" value="1"/>
</dbReference>
<dbReference type="Gene3D" id="3.40.630.10">
    <property type="entry name" value="Zn peptidases"/>
    <property type="match status" value="1"/>
</dbReference>
<proteinExistence type="inferred from homology"/>
<dbReference type="EMBL" id="SRJF01000015">
    <property type="protein sequence ID" value="TGA74321.1"/>
    <property type="molecule type" value="Genomic_DNA"/>
</dbReference>
<dbReference type="PIRSF" id="PIRSF037226">
    <property type="entry name" value="Amidohydrolase_ACY1L2_prd"/>
    <property type="match status" value="1"/>
</dbReference>
<comment type="similarity">
    <text evidence="1">Belongs to the peptidase M20A family.</text>
</comment>
<evidence type="ECO:0000259" key="2">
    <source>
        <dbReference type="Pfam" id="PF07687"/>
    </source>
</evidence>
<gene>
    <name evidence="3" type="ORF">E2556_10105</name>
</gene>
<evidence type="ECO:0000313" key="4">
    <source>
        <dbReference type="Proteomes" id="UP000298482"/>
    </source>
</evidence>
<dbReference type="Pfam" id="PF07687">
    <property type="entry name" value="M20_dimer"/>
    <property type="match status" value="1"/>
</dbReference>
<dbReference type="CDD" id="cd05672">
    <property type="entry name" value="M20_ACY1L2-like"/>
    <property type="match status" value="1"/>
</dbReference>
<dbReference type="InterPro" id="IPR052030">
    <property type="entry name" value="Peptidase_M20/M20A_hydrolases"/>
</dbReference>
<dbReference type="SUPFAM" id="SSF55031">
    <property type="entry name" value="Bacterial exopeptidase dimerisation domain"/>
    <property type="match status" value="1"/>
</dbReference>
<dbReference type="InterPro" id="IPR017439">
    <property type="entry name" value="Amidohydrolase"/>
</dbReference>
<dbReference type="Gene3D" id="3.30.70.360">
    <property type="match status" value="1"/>
</dbReference>
<dbReference type="Pfam" id="PF01546">
    <property type="entry name" value="Peptidase_M20"/>
    <property type="match status" value="1"/>
</dbReference>